<evidence type="ECO:0000313" key="9">
    <source>
        <dbReference type="Proteomes" id="UP000009170"/>
    </source>
</evidence>
<dbReference type="EMBL" id="KZ155827">
    <property type="protein sequence ID" value="OUS43711.1"/>
    <property type="molecule type" value="Genomic_DNA"/>
</dbReference>
<gene>
    <name evidence="8" type="ORF">BE221DRAFT_23748</name>
    <name evidence="7" type="ORF">OT_ostta03g01000</name>
</gene>
<feature type="chain" id="PRO_5030174953" evidence="5">
    <location>
        <begin position="30"/>
        <end position="349"/>
    </location>
</feature>
<evidence type="ECO:0000313" key="7">
    <source>
        <dbReference type="EMBL" id="CAL52751.1"/>
    </source>
</evidence>
<feature type="domain" description="Metallo-beta-lactamase" evidence="6">
    <location>
        <begin position="59"/>
        <end position="242"/>
    </location>
</feature>
<reference evidence="7 9" key="1">
    <citation type="journal article" date="2006" name="Proc. Natl. Acad. Sci. U.S.A.">
        <title>Genome analysis of the smallest free-living eukaryote Ostreococcus tauri unveils many unique features.</title>
        <authorList>
            <person name="Derelle E."/>
            <person name="Ferraz C."/>
            <person name="Rombauts S."/>
            <person name="Rouze P."/>
            <person name="Worden A.Z."/>
            <person name="Robbens S."/>
            <person name="Partensky F."/>
            <person name="Degroeve S."/>
            <person name="Echeynie S."/>
            <person name="Cooke R."/>
            <person name="Saeys Y."/>
            <person name="Wuyts J."/>
            <person name="Jabbari K."/>
            <person name="Bowler C."/>
            <person name="Panaud O."/>
            <person name="Piegu B."/>
            <person name="Ball S.G."/>
            <person name="Ral J.-P."/>
            <person name="Bouget F.-Y."/>
            <person name="Piganeau G."/>
            <person name="De Baets B."/>
            <person name="Picard A."/>
            <person name="Delseny M."/>
            <person name="Demaille J."/>
            <person name="Van de Peer Y."/>
            <person name="Moreau H."/>
        </authorList>
    </citation>
    <scope>NUCLEOTIDE SEQUENCE [LARGE SCALE GENOMIC DNA]</scope>
    <source>
        <strain evidence="7 9">OTTH0595</strain>
    </source>
</reference>
<keyword evidence="3" id="KW-0378">Hydrolase</keyword>
<dbReference type="STRING" id="70448.Q01D52"/>
<dbReference type="FunFam" id="3.60.15.10:FF:000041">
    <property type="entry name" value="Metallo-beta-lactamase domain protein"/>
    <property type="match status" value="1"/>
</dbReference>
<feature type="signal peptide" evidence="5">
    <location>
        <begin position="1"/>
        <end position="29"/>
    </location>
</feature>
<dbReference type="GO" id="GO:0044550">
    <property type="term" value="P:secondary metabolite biosynthetic process"/>
    <property type="evidence" value="ECO:0007669"/>
    <property type="project" value="TreeGrafter"/>
</dbReference>
<dbReference type="GeneID" id="9832908"/>
<reference evidence="7" key="2">
    <citation type="journal article" date="2014" name="BMC Genomics">
        <title>An improved genome of the model marine alga Ostreococcus tauri unfolds by assessing Illumina de novo assemblies.</title>
        <authorList>
            <person name="Blanc-Mathieu R."/>
            <person name="Verhelst B."/>
            <person name="Derelle E."/>
            <person name="Rombauts S."/>
            <person name="Bouget F.Y."/>
            <person name="Carre I."/>
            <person name="Chateau A."/>
            <person name="Eyre-Walker A."/>
            <person name="Grimsley N."/>
            <person name="Moreau H."/>
            <person name="Piegu B."/>
            <person name="Rivals E."/>
            <person name="Schackwitz W."/>
            <person name="Van de Peer Y."/>
            <person name="Piganeau G."/>
        </authorList>
    </citation>
    <scope>NUCLEOTIDE SEQUENCE</scope>
    <source>
        <strain evidence="7">RCC4221</strain>
    </source>
</reference>
<dbReference type="InterPro" id="IPR050662">
    <property type="entry name" value="Sec-metab_biosynth-thioest"/>
</dbReference>
<dbReference type="CDD" id="cd07722">
    <property type="entry name" value="LACTB2-like_MBL-fold"/>
    <property type="match status" value="1"/>
</dbReference>
<reference evidence="8" key="3">
    <citation type="submission" date="2017-04" db="EMBL/GenBank/DDBJ databases">
        <title>Population genomics of picophytoplankton unveils novel chromosome hypervariability.</title>
        <authorList>
            <consortium name="DOE Joint Genome Institute"/>
            <person name="Blanc-Mathieu R."/>
            <person name="Krasovec M."/>
            <person name="Hebrard M."/>
            <person name="Yau S."/>
            <person name="Desgranges E."/>
            <person name="Martin J."/>
            <person name="Schackwitz W."/>
            <person name="Kuo A."/>
            <person name="Salin G."/>
            <person name="Donnadieu C."/>
            <person name="Desdevises Y."/>
            <person name="Sanchez-Ferandin S."/>
            <person name="Moreau H."/>
            <person name="Rivals E."/>
            <person name="Grigoriev I.V."/>
            <person name="Grimsley N."/>
            <person name="Eyre-Walker A."/>
            <person name="Piganeau G."/>
        </authorList>
    </citation>
    <scope>NUCLEOTIDE SEQUENCE [LARGE SCALE GENOMIC DNA]</scope>
    <source>
        <strain evidence="8">RCC 1115</strain>
    </source>
</reference>
<dbReference type="GO" id="GO:0046872">
    <property type="term" value="F:metal ion binding"/>
    <property type="evidence" value="ECO:0007669"/>
    <property type="project" value="UniProtKB-KW"/>
</dbReference>
<dbReference type="SMART" id="SM00849">
    <property type="entry name" value="Lactamase_B"/>
    <property type="match status" value="1"/>
</dbReference>
<dbReference type="EMBL" id="CAID01000003">
    <property type="protein sequence ID" value="CAL52751.1"/>
    <property type="molecule type" value="Genomic_DNA"/>
</dbReference>
<dbReference type="InterPro" id="IPR036866">
    <property type="entry name" value="RibonucZ/Hydroxyglut_hydro"/>
</dbReference>
<dbReference type="Pfam" id="PF00753">
    <property type="entry name" value="Lactamase_B"/>
    <property type="match status" value="1"/>
</dbReference>
<comment type="similarity">
    <text evidence="1">Belongs to the metallo-beta-lactamase superfamily.</text>
</comment>
<accession>Q01D52</accession>
<dbReference type="OMA" id="WQAMDVV"/>
<dbReference type="RefSeq" id="XP_003078011.1">
    <property type="nucleotide sequence ID" value="XM_003077963.1"/>
</dbReference>
<dbReference type="KEGG" id="ota:OT_ostta03g01000"/>
<keyword evidence="4" id="KW-0862">Zinc</keyword>
<dbReference type="PANTHER" id="PTHR23131">
    <property type="entry name" value="ENDORIBONUCLEASE LACTB2"/>
    <property type="match status" value="1"/>
</dbReference>
<evidence type="ECO:0000256" key="5">
    <source>
        <dbReference type="SAM" id="SignalP"/>
    </source>
</evidence>
<dbReference type="Proteomes" id="UP000009170">
    <property type="component" value="Unassembled WGS sequence"/>
</dbReference>
<evidence type="ECO:0000256" key="3">
    <source>
        <dbReference type="ARBA" id="ARBA00022801"/>
    </source>
</evidence>
<evidence type="ECO:0000256" key="4">
    <source>
        <dbReference type="ARBA" id="ARBA00022833"/>
    </source>
</evidence>
<organism evidence="7 9">
    <name type="scientific">Ostreococcus tauri</name>
    <name type="common">Marine green alga</name>
    <dbReference type="NCBI Taxonomy" id="70448"/>
    <lineage>
        <taxon>Eukaryota</taxon>
        <taxon>Viridiplantae</taxon>
        <taxon>Chlorophyta</taxon>
        <taxon>Mamiellophyceae</taxon>
        <taxon>Mamiellales</taxon>
        <taxon>Bathycoccaceae</taxon>
        <taxon>Ostreococcus</taxon>
    </lineage>
</organism>
<dbReference type="Gene3D" id="3.60.15.10">
    <property type="entry name" value="Ribonuclease Z/Hydroxyacylglutathione hydrolase-like"/>
    <property type="match status" value="1"/>
</dbReference>
<proteinExistence type="inferred from homology"/>
<accession>A0A454XJQ9</accession>
<dbReference type="InterPro" id="IPR036388">
    <property type="entry name" value="WH-like_DNA-bd_sf"/>
</dbReference>
<dbReference type="InterPro" id="IPR001279">
    <property type="entry name" value="Metallo-B-lactamas"/>
</dbReference>
<protein>
    <submittedName>
        <fullName evidence="7 8">Beta-lactamase-like</fullName>
    </submittedName>
</protein>
<dbReference type="Proteomes" id="UP000195557">
    <property type="component" value="Unassembled WGS sequence"/>
</dbReference>
<dbReference type="AlphaFoldDB" id="Q01D52"/>
<evidence type="ECO:0000313" key="8">
    <source>
        <dbReference type="EMBL" id="OUS43711.1"/>
    </source>
</evidence>
<evidence type="ECO:0000259" key="6">
    <source>
        <dbReference type="SMART" id="SM00849"/>
    </source>
</evidence>
<name>Q01D52_OSTTA</name>
<sequence>MFDDALSAHAWREWFLALVMRLFTARCPGGLPKLSQVTTLSPRVTRILGLNPSALTLQGTNTYLVGVGRTRVLVDCGEGRYGYAESVLETMRRVGCDRLSAIVCTHWHPDHVGGLRKLRKALGAHVPAYKRVRRDAGERAVSATDIAGSRAYVDVQDGDVIRVEGATLRAVHTPGHTVDHTCFTLEEEGSVFAGDCVLNGSTTDFEDLTAYATSLALIKDELESFKRRGVSENGANRMYPSHGDVIEDGMKKIDAYINHRVSREKMLLSTLKRHAEPGLTSWELTRLVYAALVPTLVLYTSCAKITRQHLKKLLDDGMIEETISRGGLAALTGGVLGGDVVRYRPTVSD</sequence>
<accession>A0A1Y5I2J7</accession>
<dbReference type="Gene3D" id="1.10.10.10">
    <property type="entry name" value="Winged helix-like DNA-binding domain superfamily/Winged helix DNA-binding domain"/>
    <property type="match status" value="1"/>
</dbReference>
<dbReference type="OrthoDB" id="17458at2759"/>
<keyword evidence="2" id="KW-0479">Metal-binding</keyword>
<dbReference type="GO" id="GO:0016787">
    <property type="term" value="F:hydrolase activity"/>
    <property type="evidence" value="ECO:0007669"/>
    <property type="project" value="UniProtKB-KW"/>
</dbReference>
<dbReference type="PANTHER" id="PTHR23131:SF0">
    <property type="entry name" value="ENDORIBONUCLEASE LACTB2"/>
    <property type="match status" value="1"/>
</dbReference>
<evidence type="ECO:0000256" key="2">
    <source>
        <dbReference type="ARBA" id="ARBA00022723"/>
    </source>
</evidence>
<keyword evidence="9" id="KW-1185">Reference proteome</keyword>
<evidence type="ECO:0000256" key="1">
    <source>
        <dbReference type="ARBA" id="ARBA00007749"/>
    </source>
</evidence>
<dbReference type="SUPFAM" id="SSF56281">
    <property type="entry name" value="Metallo-hydrolase/oxidoreductase"/>
    <property type="match status" value="1"/>
</dbReference>
<keyword evidence="5" id="KW-0732">Signal</keyword>
<dbReference type="InterPro" id="IPR047921">
    <property type="entry name" value="LACTB2-like_MBL-fold"/>
</dbReference>
<dbReference type="InParanoid" id="Q01D52"/>